<reference evidence="2" key="1">
    <citation type="journal article" date="2011" name="Genome Res.">
        <title>Phylogeny-wide analysis of social amoeba genomes highlights ancient origins for complex intercellular communication.</title>
        <authorList>
            <person name="Heidel A.J."/>
            <person name="Lawal H.M."/>
            <person name="Felder M."/>
            <person name="Schilde C."/>
            <person name="Helps N.R."/>
            <person name="Tunggal B."/>
            <person name="Rivero F."/>
            <person name="John U."/>
            <person name="Schleicher M."/>
            <person name="Eichinger L."/>
            <person name="Platzer M."/>
            <person name="Noegel A.A."/>
            <person name="Schaap P."/>
            <person name="Gloeckner G."/>
        </authorList>
    </citation>
    <scope>NUCLEOTIDE SEQUENCE [LARGE SCALE GENOMIC DNA]</scope>
    <source>
        <strain evidence="2">SH3</strain>
    </source>
</reference>
<dbReference type="Proteomes" id="UP000007797">
    <property type="component" value="Unassembled WGS sequence"/>
</dbReference>
<dbReference type="KEGG" id="dfa:DFA_01645"/>
<dbReference type="GeneID" id="14873305"/>
<keyword evidence="2" id="KW-1185">Reference proteome</keyword>
<dbReference type="AlphaFoldDB" id="F4PTZ1"/>
<dbReference type="SUPFAM" id="SSF140860">
    <property type="entry name" value="Pseudo ankyrin repeat-like"/>
    <property type="match status" value="1"/>
</dbReference>
<evidence type="ECO:0000313" key="1">
    <source>
        <dbReference type="EMBL" id="EGG21759.1"/>
    </source>
</evidence>
<name>F4PTZ1_CACFS</name>
<evidence type="ECO:0008006" key="3">
    <source>
        <dbReference type="Google" id="ProtNLM"/>
    </source>
</evidence>
<sequence>MDNDIFFKTIRNIYLFKSIFNQVTQIHKTLGKKSYTIKDVLFAWASKNGYDRLVIEKFRLYPQSLKDQLNKYNYTNAAIADAVLLNKYLVLDDYKKVLGMETNNFIRLLDSLAMNHQWYRDDACKLIEAIEYTKTQLVGKRQYRQDEFLYYYSTKIVTATIQSNNLQAVQYVLEKLVYTAKLVPQSIIVFACGQLPTLGQSTLILEYLIKKYKNEVYPSLLNIKSIVMHGNYNLIEILLNNGIKETKEYITPTIVEIACYNGQYDLVVYLLSQIKNISNDLSLSRVLLMAAKSSNLKLLKYLYENINIDCGPLEVILSEFIKYNENDKLYYISYPDPTKTYFYNRLSKEPSNHNHDHDHDHDEEYQLKKYQEIIDYLKSIYTTESIQFFGDQMNQDGSTKYTLIQMHNMFGKSSHWWTSKLQYYFPEFE</sequence>
<accession>F4PTZ1</accession>
<dbReference type="EMBL" id="GL883010">
    <property type="protein sequence ID" value="EGG21759.1"/>
    <property type="molecule type" value="Genomic_DNA"/>
</dbReference>
<dbReference type="InterPro" id="IPR002110">
    <property type="entry name" value="Ankyrin_rpt"/>
</dbReference>
<dbReference type="Pfam" id="PF12796">
    <property type="entry name" value="Ank_2"/>
    <property type="match status" value="1"/>
</dbReference>
<gene>
    <name evidence="1" type="ORF">DFA_01645</name>
</gene>
<dbReference type="InterPro" id="IPR036770">
    <property type="entry name" value="Ankyrin_rpt-contain_sf"/>
</dbReference>
<dbReference type="Gene3D" id="1.25.40.20">
    <property type="entry name" value="Ankyrin repeat-containing domain"/>
    <property type="match status" value="1"/>
</dbReference>
<dbReference type="RefSeq" id="XP_004359609.1">
    <property type="nucleotide sequence ID" value="XM_004359552.1"/>
</dbReference>
<proteinExistence type="predicted"/>
<organism evidence="1 2">
    <name type="scientific">Cavenderia fasciculata</name>
    <name type="common">Slime mold</name>
    <name type="synonym">Dictyostelium fasciculatum</name>
    <dbReference type="NCBI Taxonomy" id="261658"/>
    <lineage>
        <taxon>Eukaryota</taxon>
        <taxon>Amoebozoa</taxon>
        <taxon>Evosea</taxon>
        <taxon>Eumycetozoa</taxon>
        <taxon>Dictyostelia</taxon>
        <taxon>Acytosteliales</taxon>
        <taxon>Cavenderiaceae</taxon>
        <taxon>Cavenderia</taxon>
    </lineage>
</organism>
<protein>
    <recommendedName>
        <fullName evidence="3">Ankyrin repeat-containing protein</fullName>
    </recommendedName>
</protein>
<evidence type="ECO:0000313" key="2">
    <source>
        <dbReference type="Proteomes" id="UP000007797"/>
    </source>
</evidence>